<feature type="signal peptide" evidence="3">
    <location>
        <begin position="1"/>
        <end position="21"/>
    </location>
</feature>
<sequence length="369" mass="40344">MMRNFLLTLTTTALIAFPAGADPSQQEVDTARSECRDAFLARDAEAYMDAAASMIAWGSLQNADWSREVELCLAFAEAIEGASLDTARERAAGLSGVVGPTSAPSSEVPAPQADGPAADTRLADYISRIGADGADVEAIAREIAADTTFAPPPSPERDALEAALNAYVRPIPAAQAERNFVAYQALARVNGENQTYTDKAASYEQAIEAEREQLQRTARALEGRLVRTTAEFDGSSWARHPSSPRFQDIRNYVTLYLIEAGSGQKTLELFFNYTSRSGWLFVESASINIDGQTTRVPVGQWLRDNDTEIWEFASLRGDTAVTLARSIAEADRAVIRFNGQQFYDDYVVSDGDKRVIREMLAMWDVISAE</sequence>
<dbReference type="AlphaFoldDB" id="A0A1H8I6U3"/>
<dbReference type="RefSeq" id="WP_089905055.1">
    <property type="nucleotide sequence ID" value="NZ_FOCI01000024.1"/>
</dbReference>
<feature type="region of interest" description="Disordered" evidence="2">
    <location>
        <begin position="95"/>
        <end position="116"/>
    </location>
</feature>
<evidence type="ECO:0000256" key="3">
    <source>
        <dbReference type="SAM" id="SignalP"/>
    </source>
</evidence>
<protein>
    <submittedName>
        <fullName evidence="4">Uncharacterized protein</fullName>
    </submittedName>
</protein>
<evidence type="ECO:0000256" key="2">
    <source>
        <dbReference type="SAM" id="MobiDB-lite"/>
    </source>
</evidence>
<feature type="chain" id="PRO_5011749177" evidence="3">
    <location>
        <begin position="22"/>
        <end position="369"/>
    </location>
</feature>
<dbReference type="EMBL" id="FOCI01000024">
    <property type="protein sequence ID" value="SEN64383.1"/>
    <property type="molecule type" value="Genomic_DNA"/>
</dbReference>
<dbReference type="OrthoDB" id="5465114at2"/>
<reference evidence="4 5" key="1">
    <citation type="submission" date="2016-10" db="EMBL/GenBank/DDBJ databases">
        <authorList>
            <person name="de Groot N.N."/>
        </authorList>
    </citation>
    <scope>NUCLEOTIDE SEQUENCE [LARGE SCALE GENOMIC DNA]</scope>
    <source>
        <strain evidence="4 5">DSM 16213</strain>
    </source>
</reference>
<feature type="coiled-coil region" evidence="1">
    <location>
        <begin position="186"/>
        <end position="231"/>
    </location>
</feature>
<dbReference type="STRING" id="245187.SAMN04488003_12417"/>
<name>A0A1H8I6U3_9RHOB</name>
<proteinExistence type="predicted"/>
<evidence type="ECO:0000256" key="1">
    <source>
        <dbReference type="SAM" id="Coils"/>
    </source>
</evidence>
<dbReference type="Proteomes" id="UP000199585">
    <property type="component" value="Unassembled WGS sequence"/>
</dbReference>
<keyword evidence="1" id="KW-0175">Coiled coil</keyword>
<evidence type="ECO:0000313" key="5">
    <source>
        <dbReference type="Proteomes" id="UP000199585"/>
    </source>
</evidence>
<keyword evidence="3" id="KW-0732">Signal</keyword>
<evidence type="ECO:0000313" key="4">
    <source>
        <dbReference type="EMBL" id="SEN64383.1"/>
    </source>
</evidence>
<keyword evidence="5" id="KW-1185">Reference proteome</keyword>
<organism evidence="4 5">
    <name type="scientific">Loktanella fryxellensis</name>
    <dbReference type="NCBI Taxonomy" id="245187"/>
    <lineage>
        <taxon>Bacteria</taxon>
        <taxon>Pseudomonadati</taxon>
        <taxon>Pseudomonadota</taxon>
        <taxon>Alphaproteobacteria</taxon>
        <taxon>Rhodobacterales</taxon>
        <taxon>Roseobacteraceae</taxon>
        <taxon>Loktanella</taxon>
    </lineage>
</organism>
<gene>
    <name evidence="4" type="ORF">SAMN04488003_12417</name>
</gene>
<accession>A0A1H8I6U3</accession>